<evidence type="ECO:0000313" key="5">
    <source>
        <dbReference type="EMBL" id="SDO35253.1"/>
    </source>
</evidence>
<evidence type="ECO:0000256" key="3">
    <source>
        <dbReference type="ARBA" id="ARBA00038502"/>
    </source>
</evidence>
<dbReference type="PROSITE" id="PS51186">
    <property type="entry name" value="GNAT"/>
    <property type="match status" value="1"/>
</dbReference>
<dbReference type="InterPro" id="IPR000182">
    <property type="entry name" value="GNAT_dom"/>
</dbReference>
<keyword evidence="2" id="KW-0012">Acyltransferase</keyword>
<comment type="similarity">
    <text evidence="3">Belongs to the acetyltransferase family. RimJ subfamily.</text>
</comment>
<dbReference type="InterPro" id="IPR016181">
    <property type="entry name" value="Acyl_CoA_acyltransferase"/>
</dbReference>
<gene>
    <name evidence="5" type="ORF">SAMN04515671_0663</name>
</gene>
<dbReference type="Pfam" id="PF13302">
    <property type="entry name" value="Acetyltransf_3"/>
    <property type="match status" value="1"/>
</dbReference>
<dbReference type="OrthoDB" id="5242221at2"/>
<dbReference type="RefSeq" id="WP_090474575.1">
    <property type="nucleotide sequence ID" value="NZ_LT629710.1"/>
</dbReference>
<organism evidence="5 6">
    <name type="scientific">Nakamurella panacisegetis</name>
    <dbReference type="NCBI Taxonomy" id="1090615"/>
    <lineage>
        <taxon>Bacteria</taxon>
        <taxon>Bacillati</taxon>
        <taxon>Actinomycetota</taxon>
        <taxon>Actinomycetes</taxon>
        <taxon>Nakamurellales</taxon>
        <taxon>Nakamurellaceae</taxon>
        <taxon>Nakamurella</taxon>
    </lineage>
</organism>
<feature type="domain" description="N-acetyltransferase" evidence="4">
    <location>
        <begin position="29"/>
        <end position="200"/>
    </location>
</feature>
<dbReference type="EMBL" id="LT629710">
    <property type="protein sequence ID" value="SDO35253.1"/>
    <property type="molecule type" value="Genomic_DNA"/>
</dbReference>
<reference evidence="5 6" key="1">
    <citation type="submission" date="2016-10" db="EMBL/GenBank/DDBJ databases">
        <authorList>
            <person name="de Groot N.N."/>
        </authorList>
    </citation>
    <scope>NUCLEOTIDE SEQUENCE [LARGE SCALE GENOMIC DNA]</scope>
    <source>
        <strain evidence="6">P4-7,KCTC 19426,CECT 7604</strain>
    </source>
</reference>
<sequence>MSVDGWPPAGRHPGWPARLGPVATKAGAVELRPLRRSDGDAWQRIRIRDERFIAPWDATSSISWAERHTRAQWHSHRSLLIAAARRGEVLPFVITVDGTFSGQVTIGGLQRGALRSAWIGYWVDSTRQGGGVATAAVALATGHALGPVGLHRVEATIAPENRASQAVVAHIGFRQEGYLQRYLDINGAWRDHLLFAMTKEEVPGGAAELLSRWHSGALPPPPGPGAPGSA</sequence>
<dbReference type="STRING" id="1090615.SAMN04515671_0663"/>
<dbReference type="GO" id="GO:0008999">
    <property type="term" value="F:protein-N-terminal-alanine acetyltransferase activity"/>
    <property type="evidence" value="ECO:0007669"/>
    <property type="project" value="TreeGrafter"/>
</dbReference>
<evidence type="ECO:0000256" key="1">
    <source>
        <dbReference type="ARBA" id="ARBA00022679"/>
    </source>
</evidence>
<accession>A0A1H0IV98</accession>
<protein>
    <submittedName>
        <fullName evidence="5">Ribosomal-protein-alanine N-acetyltransferase</fullName>
    </submittedName>
</protein>
<dbReference type="PANTHER" id="PTHR43792:SF8">
    <property type="entry name" value="[RIBOSOMAL PROTEIN US5]-ALANINE N-ACETYLTRANSFERASE"/>
    <property type="match status" value="1"/>
</dbReference>
<keyword evidence="1 5" id="KW-0808">Transferase</keyword>
<dbReference type="InterPro" id="IPR051531">
    <property type="entry name" value="N-acetyltransferase"/>
</dbReference>
<evidence type="ECO:0000256" key="2">
    <source>
        <dbReference type="ARBA" id="ARBA00023315"/>
    </source>
</evidence>
<evidence type="ECO:0000313" key="6">
    <source>
        <dbReference type="Proteomes" id="UP000198741"/>
    </source>
</evidence>
<evidence type="ECO:0000259" key="4">
    <source>
        <dbReference type="PROSITE" id="PS51186"/>
    </source>
</evidence>
<dbReference type="PANTHER" id="PTHR43792">
    <property type="entry name" value="GNAT FAMILY, PUTATIVE (AFU_ORTHOLOGUE AFUA_3G00765)-RELATED-RELATED"/>
    <property type="match status" value="1"/>
</dbReference>
<keyword evidence="6" id="KW-1185">Reference proteome</keyword>
<dbReference type="SUPFAM" id="SSF55729">
    <property type="entry name" value="Acyl-CoA N-acyltransferases (Nat)"/>
    <property type="match status" value="1"/>
</dbReference>
<dbReference type="Gene3D" id="3.40.630.30">
    <property type="match status" value="1"/>
</dbReference>
<dbReference type="GO" id="GO:0005737">
    <property type="term" value="C:cytoplasm"/>
    <property type="evidence" value="ECO:0007669"/>
    <property type="project" value="TreeGrafter"/>
</dbReference>
<proteinExistence type="inferred from homology"/>
<name>A0A1H0IV98_9ACTN</name>
<dbReference type="AlphaFoldDB" id="A0A1H0IV98"/>
<dbReference type="Proteomes" id="UP000198741">
    <property type="component" value="Chromosome I"/>
</dbReference>